<gene>
    <name evidence="1" type="ORF">Sjap_017113</name>
</gene>
<dbReference type="Proteomes" id="UP001417504">
    <property type="component" value="Unassembled WGS sequence"/>
</dbReference>
<evidence type="ECO:0000313" key="1">
    <source>
        <dbReference type="EMBL" id="KAK9109053.1"/>
    </source>
</evidence>
<keyword evidence="2" id="KW-1185">Reference proteome</keyword>
<dbReference type="AlphaFoldDB" id="A0AAP0I5M6"/>
<reference evidence="1 2" key="1">
    <citation type="submission" date="2024-01" db="EMBL/GenBank/DDBJ databases">
        <title>Genome assemblies of Stephania.</title>
        <authorList>
            <person name="Yang L."/>
        </authorList>
    </citation>
    <scope>NUCLEOTIDE SEQUENCE [LARGE SCALE GENOMIC DNA]</scope>
    <source>
        <strain evidence="1">QJT</strain>
        <tissue evidence="1">Leaf</tissue>
    </source>
</reference>
<organism evidence="1 2">
    <name type="scientific">Stephania japonica</name>
    <dbReference type="NCBI Taxonomy" id="461633"/>
    <lineage>
        <taxon>Eukaryota</taxon>
        <taxon>Viridiplantae</taxon>
        <taxon>Streptophyta</taxon>
        <taxon>Embryophyta</taxon>
        <taxon>Tracheophyta</taxon>
        <taxon>Spermatophyta</taxon>
        <taxon>Magnoliopsida</taxon>
        <taxon>Ranunculales</taxon>
        <taxon>Menispermaceae</taxon>
        <taxon>Menispermoideae</taxon>
        <taxon>Cissampelideae</taxon>
        <taxon>Stephania</taxon>
    </lineage>
</organism>
<comment type="caution">
    <text evidence="1">The sequence shown here is derived from an EMBL/GenBank/DDBJ whole genome shotgun (WGS) entry which is preliminary data.</text>
</comment>
<name>A0AAP0I5M6_9MAGN</name>
<sequence length="66" mass="7921">MLCDQRCKRLECVSDEKSKEKALLKKIKQRSRISVRGWQVNQWDEIRGQNDRNMKSIDRSQQNSLQ</sequence>
<accession>A0AAP0I5M6</accession>
<dbReference type="EMBL" id="JBBNAE010000007">
    <property type="protein sequence ID" value="KAK9109053.1"/>
    <property type="molecule type" value="Genomic_DNA"/>
</dbReference>
<evidence type="ECO:0000313" key="2">
    <source>
        <dbReference type="Proteomes" id="UP001417504"/>
    </source>
</evidence>
<proteinExistence type="predicted"/>
<protein>
    <submittedName>
        <fullName evidence="1">Uncharacterized protein</fullName>
    </submittedName>
</protein>